<reference evidence="3" key="1">
    <citation type="submission" date="2022-07" db="EMBL/GenBank/DDBJ databases">
        <title>Fungi with potential for degradation of polypropylene.</title>
        <authorList>
            <person name="Gostincar C."/>
        </authorList>
    </citation>
    <scope>NUCLEOTIDE SEQUENCE</scope>
    <source>
        <strain evidence="3">EXF-13287</strain>
    </source>
</reference>
<dbReference type="Proteomes" id="UP001174691">
    <property type="component" value="Unassembled WGS sequence"/>
</dbReference>
<dbReference type="PROSITE" id="PS50280">
    <property type="entry name" value="SET"/>
    <property type="match status" value="1"/>
</dbReference>
<organism evidence="3 4">
    <name type="scientific">Coniochaeta hoffmannii</name>
    <dbReference type="NCBI Taxonomy" id="91930"/>
    <lineage>
        <taxon>Eukaryota</taxon>
        <taxon>Fungi</taxon>
        <taxon>Dikarya</taxon>
        <taxon>Ascomycota</taxon>
        <taxon>Pezizomycotina</taxon>
        <taxon>Sordariomycetes</taxon>
        <taxon>Sordariomycetidae</taxon>
        <taxon>Coniochaetales</taxon>
        <taxon>Coniochaetaceae</taxon>
        <taxon>Coniochaeta</taxon>
    </lineage>
</organism>
<dbReference type="EMBL" id="JANBVN010000228">
    <property type="protein sequence ID" value="KAJ9131763.1"/>
    <property type="molecule type" value="Genomic_DNA"/>
</dbReference>
<comment type="caution">
    <text evidence="3">The sequence shown here is derived from an EMBL/GenBank/DDBJ whole genome shotgun (WGS) entry which is preliminary data.</text>
</comment>
<dbReference type="Pfam" id="PF00856">
    <property type="entry name" value="SET"/>
    <property type="match status" value="1"/>
</dbReference>
<evidence type="ECO:0000313" key="3">
    <source>
        <dbReference type="EMBL" id="KAJ9131763.1"/>
    </source>
</evidence>
<dbReference type="Gene3D" id="2.170.270.10">
    <property type="entry name" value="SET domain"/>
    <property type="match status" value="1"/>
</dbReference>
<gene>
    <name evidence="3" type="ORF">NKR19_g9455</name>
</gene>
<dbReference type="InterPro" id="IPR001214">
    <property type="entry name" value="SET_dom"/>
</dbReference>
<protein>
    <recommendedName>
        <fullName evidence="2">SET domain-containing protein</fullName>
    </recommendedName>
</protein>
<sequence>HGQSGLFAARDLRPGELIVPYLGELHPGSTTDPTSDYDLWLDREANVAVDAARTGNEARFVNDYRGVPGAERANAEFRDVWWEDLGERGMAVFVLPAGKRAVGRARTVGVGKGDEILVSYGKGFWGSRQRAEEVGGEEGVEPQPDGKGDPGV</sequence>
<feature type="non-terminal residue" evidence="3">
    <location>
        <position position="1"/>
    </location>
</feature>
<accession>A0AA38RBP3</accession>
<feature type="domain" description="SET" evidence="2">
    <location>
        <begin position="1"/>
        <end position="121"/>
    </location>
</feature>
<name>A0AA38RBP3_9PEZI</name>
<evidence type="ECO:0000313" key="4">
    <source>
        <dbReference type="Proteomes" id="UP001174691"/>
    </source>
</evidence>
<evidence type="ECO:0000256" key="1">
    <source>
        <dbReference type="SAM" id="MobiDB-lite"/>
    </source>
</evidence>
<feature type="region of interest" description="Disordered" evidence="1">
    <location>
        <begin position="129"/>
        <end position="152"/>
    </location>
</feature>
<evidence type="ECO:0000259" key="2">
    <source>
        <dbReference type="PROSITE" id="PS50280"/>
    </source>
</evidence>
<dbReference type="SUPFAM" id="SSF82199">
    <property type="entry name" value="SET domain"/>
    <property type="match status" value="1"/>
</dbReference>
<dbReference type="InterPro" id="IPR046341">
    <property type="entry name" value="SET_dom_sf"/>
</dbReference>
<keyword evidence="4" id="KW-1185">Reference proteome</keyword>
<dbReference type="AlphaFoldDB" id="A0AA38RBP3"/>
<proteinExistence type="predicted"/>